<comment type="caution">
    <text evidence="7">The sequence shown here is derived from an EMBL/GenBank/DDBJ whole genome shotgun (WGS) entry which is preliminary data.</text>
</comment>
<evidence type="ECO:0000256" key="3">
    <source>
        <dbReference type="ARBA" id="ARBA00022737"/>
    </source>
</evidence>
<evidence type="ECO:0000313" key="7">
    <source>
        <dbReference type="EMBL" id="KAG6959918.1"/>
    </source>
</evidence>
<dbReference type="GO" id="GO:0005737">
    <property type="term" value="C:cytoplasm"/>
    <property type="evidence" value="ECO:0007669"/>
    <property type="project" value="TreeGrafter"/>
</dbReference>
<dbReference type="PANTHER" id="PTHR21100">
    <property type="entry name" value="PREFOLDIN SUBUNIT 4"/>
    <property type="match status" value="1"/>
</dbReference>
<dbReference type="GO" id="GO:0006457">
    <property type="term" value="P:protein folding"/>
    <property type="evidence" value="ECO:0007669"/>
    <property type="project" value="InterPro"/>
</dbReference>
<dbReference type="Proteomes" id="UP000709295">
    <property type="component" value="Unassembled WGS sequence"/>
</dbReference>
<keyword evidence="4" id="KW-0143">Chaperone</keyword>
<name>A0A8J5IFJ7_9STRA</name>
<dbReference type="GO" id="GO:0005509">
    <property type="term" value="F:calcium ion binding"/>
    <property type="evidence" value="ECO:0007669"/>
    <property type="project" value="InterPro"/>
</dbReference>
<evidence type="ECO:0000259" key="6">
    <source>
        <dbReference type="PROSITE" id="PS50222"/>
    </source>
</evidence>
<proteinExistence type="inferred from homology"/>
<protein>
    <recommendedName>
        <fullName evidence="6">EF-hand domain-containing protein</fullName>
    </recommendedName>
</protein>
<feature type="coiled-coil region" evidence="5">
    <location>
        <begin position="320"/>
        <end position="354"/>
    </location>
</feature>
<keyword evidence="5" id="KW-0175">Coiled coil</keyword>
<dbReference type="SMART" id="SM00054">
    <property type="entry name" value="EFh"/>
    <property type="match status" value="2"/>
</dbReference>
<dbReference type="PROSITE" id="PS50222">
    <property type="entry name" value="EF_HAND_2"/>
    <property type="match status" value="2"/>
</dbReference>
<organism evidence="7 8">
    <name type="scientific">Phytophthora aleatoria</name>
    <dbReference type="NCBI Taxonomy" id="2496075"/>
    <lineage>
        <taxon>Eukaryota</taxon>
        <taxon>Sar</taxon>
        <taxon>Stramenopiles</taxon>
        <taxon>Oomycota</taxon>
        <taxon>Peronosporomycetes</taxon>
        <taxon>Peronosporales</taxon>
        <taxon>Peronosporaceae</taxon>
        <taxon>Phytophthora</taxon>
    </lineage>
</organism>
<keyword evidence="8" id="KW-1185">Reference proteome</keyword>
<dbReference type="InterPro" id="IPR002048">
    <property type="entry name" value="EF_hand_dom"/>
</dbReference>
<dbReference type="GO" id="GO:0043226">
    <property type="term" value="C:organelle"/>
    <property type="evidence" value="ECO:0007669"/>
    <property type="project" value="UniProtKB-ARBA"/>
</dbReference>
<dbReference type="FunFam" id="1.10.238.10:FF:000178">
    <property type="entry name" value="Calmodulin-2 A"/>
    <property type="match status" value="1"/>
</dbReference>
<dbReference type="AlphaFoldDB" id="A0A8J5IFJ7"/>
<dbReference type="Pfam" id="PF13499">
    <property type="entry name" value="EF-hand_7"/>
    <property type="match status" value="1"/>
</dbReference>
<evidence type="ECO:0000256" key="2">
    <source>
        <dbReference type="ARBA" id="ARBA00008045"/>
    </source>
</evidence>
<feature type="domain" description="EF-hand" evidence="6">
    <location>
        <begin position="28"/>
        <end position="63"/>
    </location>
</feature>
<comment type="similarity">
    <text evidence="1">Belongs to the centrin family.</text>
</comment>
<evidence type="ECO:0000313" key="8">
    <source>
        <dbReference type="Proteomes" id="UP000709295"/>
    </source>
</evidence>
<evidence type="ECO:0000256" key="1">
    <source>
        <dbReference type="ARBA" id="ARBA00005253"/>
    </source>
</evidence>
<dbReference type="CDD" id="cd23165">
    <property type="entry name" value="Prefoldin_4"/>
    <property type="match status" value="1"/>
</dbReference>
<sequence length="368" mass="41351">MKVKIHVGTPESWIAALPESLKHEFSLEELEQMKQQFTDFDTSGDGSIAASELIVLMESMGITTTLEEVQELIDKVDENRSGELEYPEFVRLLNGSMSLYGLLRRWDPEWRMRHLLKEVEKLLATPDEELIAEFEAETAETLLGGGVATQSAVTSIIATSKSKAARHPRVIALECIAAYRNDRDTFNRDARKLTLQCAVTSPVAIDFRLTGSTIGESTIMLAQQQEVEADVCDLAARGHLSSVILTMYVSTQVRKEDQLRINEFGRNNAALHEIREQKKALKDKLDTLDDANTDLMMGEGDNVQLFIGESFVEASEEFAQEYLEKRVEEANDKLKKLQAEESKLEARQAALKKVLYSRFGQSINLEDS</sequence>
<dbReference type="GO" id="GO:0016272">
    <property type="term" value="C:prefoldin complex"/>
    <property type="evidence" value="ECO:0007669"/>
    <property type="project" value="InterPro"/>
</dbReference>
<gene>
    <name evidence="7" type="ORF">JG688_00009858</name>
</gene>
<evidence type="ECO:0000256" key="5">
    <source>
        <dbReference type="SAM" id="Coils"/>
    </source>
</evidence>
<comment type="similarity">
    <text evidence="2">Belongs to the prefoldin subunit beta family.</text>
</comment>
<dbReference type="EMBL" id="JAENGY010000589">
    <property type="protein sequence ID" value="KAG6959918.1"/>
    <property type="molecule type" value="Genomic_DNA"/>
</dbReference>
<dbReference type="CDD" id="cd00051">
    <property type="entry name" value="EFh"/>
    <property type="match status" value="1"/>
</dbReference>
<dbReference type="InterPro" id="IPR018247">
    <property type="entry name" value="EF_Hand_1_Ca_BS"/>
</dbReference>
<dbReference type="GO" id="GO:0051082">
    <property type="term" value="F:unfolded protein binding"/>
    <property type="evidence" value="ECO:0007669"/>
    <property type="project" value="InterPro"/>
</dbReference>
<keyword evidence="3" id="KW-0677">Repeat</keyword>
<evidence type="ECO:0000256" key="4">
    <source>
        <dbReference type="ARBA" id="ARBA00023186"/>
    </source>
</evidence>
<dbReference type="PROSITE" id="PS00018">
    <property type="entry name" value="EF_HAND_1"/>
    <property type="match status" value="2"/>
</dbReference>
<dbReference type="InterPro" id="IPR016661">
    <property type="entry name" value="PFDN4"/>
</dbReference>
<dbReference type="Pfam" id="PF01920">
    <property type="entry name" value="Prefoldin_2"/>
    <property type="match status" value="1"/>
</dbReference>
<accession>A0A8J5IFJ7</accession>
<dbReference type="PANTHER" id="PTHR21100:SF9">
    <property type="entry name" value="PREFOLDIN SUBUNIT 4"/>
    <property type="match status" value="1"/>
</dbReference>
<feature type="domain" description="EF-hand" evidence="6">
    <location>
        <begin position="64"/>
        <end position="99"/>
    </location>
</feature>
<dbReference type="InterPro" id="IPR002777">
    <property type="entry name" value="PFD_beta-like"/>
</dbReference>
<reference evidence="7" key="1">
    <citation type="submission" date="2021-01" db="EMBL/GenBank/DDBJ databases">
        <title>Phytophthora aleatoria, a newly-described species from Pinus radiata is distinct from Phytophthora cactorum isolates based on comparative genomics.</title>
        <authorList>
            <person name="Mcdougal R."/>
            <person name="Panda P."/>
            <person name="Williams N."/>
            <person name="Studholme D.J."/>
        </authorList>
    </citation>
    <scope>NUCLEOTIDE SEQUENCE</scope>
    <source>
        <strain evidence="7">NZFS 4037</strain>
    </source>
</reference>